<comment type="subcellular location">
    <subcellularLocation>
        <location evidence="2">Cytoplasm</location>
    </subcellularLocation>
    <subcellularLocation>
        <location evidence="1">Nucleus</location>
    </subcellularLocation>
</comment>
<dbReference type="eggNOG" id="ENOG502S43V">
    <property type="taxonomic scope" value="Eukaryota"/>
</dbReference>
<feature type="compositionally biased region" description="Polar residues" evidence="5">
    <location>
        <begin position="57"/>
        <end position="72"/>
    </location>
</feature>
<name>D4AX62_ARTBC</name>
<evidence type="ECO:0000313" key="7">
    <source>
        <dbReference type="Proteomes" id="UP000008866"/>
    </source>
</evidence>
<evidence type="ECO:0000256" key="2">
    <source>
        <dbReference type="ARBA" id="ARBA00004496"/>
    </source>
</evidence>
<comment type="caution">
    <text evidence="6">The sequence shown here is derived from an EMBL/GenBank/DDBJ whole genome shotgun (WGS) entry which is preliminary data.</text>
</comment>
<keyword evidence="4" id="KW-0539">Nucleus</keyword>
<dbReference type="KEGG" id="abe:ARB_00789"/>
<accession>D4AX62</accession>
<gene>
    <name evidence="6" type="ORF">ARB_00789</name>
</gene>
<dbReference type="PANTHER" id="PTHR21399:SF0">
    <property type="entry name" value="METHYLOSOME SUBUNIT PICLN"/>
    <property type="match status" value="1"/>
</dbReference>
<dbReference type="RefSeq" id="XP_003012907.1">
    <property type="nucleotide sequence ID" value="XM_003012861.1"/>
</dbReference>
<dbReference type="GO" id="GO:0005829">
    <property type="term" value="C:cytosol"/>
    <property type="evidence" value="ECO:0007669"/>
    <property type="project" value="TreeGrafter"/>
</dbReference>
<feature type="compositionally biased region" description="Acidic residues" evidence="5">
    <location>
        <begin position="222"/>
        <end position="237"/>
    </location>
</feature>
<evidence type="ECO:0000256" key="4">
    <source>
        <dbReference type="ARBA" id="ARBA00023242"/>
    </source>
</evidence>
<dbReference type="Pfam" id="PF03517">
    <property type="entry name" value="Voldacs"/>
    <property type="match status" value="1"/>
</dbReference>
<feature type="region of interest" description="Disordered" evidence="5">
    <location>
        <begin position="57"/>
        <end position="80"/>
    </location>
</feature>
<feature type="region of interest" description="Disordered" evidence="5">
    <location>
        <begin position="216"/>
        <end position="237"/>
    </location>
</feature>
<dbReference type="GO" id="GO:0000387">
    <property type="term" value="P:spliceosomal snRNP assembly"/>
    <property type="evidence" value="ECO:0007669"/>
    <property type="project" value="TreeGrafter"/>
</dbReference>
<evidence type="ECO:0008006" key="8">
    <source>
        <dbReference type="Google" id="ProtNLM"/>
    </source>
</evidence>
<organism evidence="6 7">
    <name type="scientific">Arthroderma benhamiae (strain ATCC MYA-4681 / CBS 112371)</name>
    <name type="common">Trichophyton mentagrophytes</name>
    <dbReference type="NCBI Taxonomy" id="663331"/>
    <lineage>
        <taxon>Eukaryota</taxon>
        <taxon>Fungi</taxon>
        <taxon>Dikarya</taxon>
        <taxon>Ascomycota</taxon>
        <taxon>Pezizomycotina</taxon>
        <taxon>Eurotiomycetes</taxon>
        <taxon>Eurotiomycetidae</taxon>
        <taxon>Onygenales</taxon>
        <taxon>Arthrodermataceae</taxon>
        <taxon>Trichophyton</taxon>
    </lineage>
</organism>
<dbReference type="GO" id="GO:0005681">
    <property type="term" value="C:spliceosomal complex"/>
    <property type="evidence" value="ECO:0007669"/>
    <property type="project" value="TreeGrafter"/>
</dbReference>
<evidence type="ECO:0000256" key="1">
    <source>
        <dbReference type="ARBA" id="ARBA00004123"/>
    </source>
</evidence>
<protein>
    <recommendedName>
        <fullName evidence="8">Regulator of volume decrease after cellular swelling-domain-containing protein</fullName>
    </recommendedName>
</protein>
<dbReference type="AlphaFoldDB" id="D4AX62"/>
<keyword evidence="3" id="KW-0963">Cytoplasm</keyword>
<dbReference type="GO" id="GO:0045292">
    <property type="term" value="P:mRNA cis splicing, via spliceosome"/>
    <property type="evidence" value="ECO:0007669"/>
    <property type="project" value="TreeGrafter"/>
</dbReference>
<dbReference type="STRING" id="663331.D4AX62"/>
<dbReference type="GO" id="GO:0034715">
    <property type="term" value="C:pICln-Sm protein complex"/>
    <property type="evidence" value="ECO:0007669"/>
    <property type="project" value="TreeGrafter"/>
</dbReference>
<sequence length="337" mass="36145">MEVLHEAPNTSSFVPLAEHQSRTPASFYSGPPILHHFSERCKVVILERDLLASPALNSLRSTTSEGSSNGTAQGERGATAGTTVDEAAENTKELSLPGVSVWVTSDRKLLLFSTETSSGVAIPYPIISLHAIQRLPLPSSSDNDTVQGLYMQLAITSGGDENMDEDVDEDSISLTIIPLSDPATQPTDQEMSAEEEDKKTQSQIEALFEAVSACSNLHPDPVEQDDEDRYEDADEGEEFHQQLQGSALFQNGLIFPGNNTGGLPPALPGSGGWITAENAHEYFDEDGNWKGGEEAPLGAGAGTVRPREDDDEGMNEAGASNNENGTAGDETKWRRTE</sequence>
<evidence type="ECO:0000256" key="3">
    <source>
        <dbReference type="ARBA" id="ARBA00022490"/>
    </source>
</evidence>
<dbReference type="EMBL" id="ABSU01000016">
    <property type="protein sequence ID" value="EFE32267.1"/>
    <property type="molecule type" value="Genomic_DNA"/>
</dbReference>
<proteinExistence type="predicted"/>
<evidence type="ECO:0000256" key="5">
    <source>
        <dbReference type="SAM" id="MobiDB-lite"/>
    </source>
</evidence>
<dbReference type="OMA" id="NMHEYFD"/>
<dbReference type="Proteomes" id="UP000008866">
    <property type="component" value="Unassembled WGS sequence"/>
</dbReference>
<dbReference type="GeneID" id="9522985"/>
<dbReference type="PANTHER" id="PTHR21399">
    <property type="entry name" value="CHLORIDE CONDUCTANCE REGULATORY PROTEIN ICLN"/>
    <property type="match status" value="1"/>
</dbReference>
<dbReference type="InterPro" id="IPR011993">
    <property type="entry name" value="PH-like_dom_sf"/>
</dbReference>
<reference evidence="7" key="1">
    <citation type="journal article" date="2011" name="Genome Biol.">
        <title>Comparative and functional genomics provide insights into the pathogenicity of dermatophytic fungi.</title>
        <authorList>
            <person name="Burmester A."/>
            <person name="Shelest E."/>
            <person name="Gloeckner G."/>
            <person name="Heddergott C."/>
            <person name="Schindler S."/>
            <person name="Staib P."/>
            <person name="Heidel A."/>
            <person name="Felder M."/>
            <person name="Petzold A."/>
            <person name="Szafranski K."/>
            <person name="Feuermann M."/>
            <person name="Pedruzzi I."/>
            <person name="Priebe S."/>
            <person name="Groth M."/>
            <person name="Winkler R."/>
            <person name="Li W."/>
            <person name="Kniemeyer O."/>
            <person name="Schroeckh V."/>
            <person name="Hertweck C."/>
            <person name="Hube B."/>
            <person name="White T.C."/>
            <person name="Platzer M."/>
            <person name="Guthke R."/>
            <person name="Heitman J."/>
            <person name="Woestemeyer J."/>
            <person name="Zipfel P.F."/>
            <person name="Monod M."/>
            <person name="Brakhage A.A."/>
        </authorList>
    </citation>
    <scope>NUCLEOTIDE SEQUENCE [LARGE SCALE GENOMIC DNA]</scope>
    <source>
        <strain evidence="7">ATCC MYA-4681 / CBS 112371</strain>
    </source>
</reference>
<keyword evidence="7" id="KW-1185">Reference proteome</keyword>
<dbReference type="InterPro" id="IPR039924">
    <property type="entry name" value="ICln/Lot5/Saf5"/>
</dbReference>
<dbReference type="Gene3D" id="2.30.29.30">
    <property type="entry name" value="Pleckstrin-homology domain (PH domain)/Phosphotyrosine-binding domain (PTB)"/>
    <property type="match status" value="1"/>
</dbReference>
<feature type="compositionally biased region" description="Basic and acidic residues" evidence="5">
    <location>
        <begin position="284"/>
        <end position="293"/>
    </location>
</feature>
<feature type="region of interest" description="Disordered" evidence="5">
    <location>
        <begin position="179"/>
        <end position="200"/>
    </location>
</feature>
<dbReference type="HOGENOM" id="CLU_054062_0_0_1"/>
<evidence type="ECO:0000313" key="6">
    <source>
        <dbReference type="EMBL" id="EFE32267.1"/>
    </source>
</evidence>
<feature type="region of interest" description="Disordered" evidence="5">
    <location>
        <begin position="284"/>
        <end position="337"/>
    </location>
</feature>